<protein>
    <submittedName>
        <fullName evidence="1">SixA phosphatase family protein</fullName>
    </submittedName>
</protein>
<dbReference type="PANTHER" id="PTHR47623:SF1">
    <property type="entry name" value="OS09G0287300 PROTEIN"/>
    <property type="match status" value="1"/>
</dbReference>
<dbReference type="CDD" id="cd07067">
    <property type="entry name" value="HP_PGM_like"/>
    <property type="match status" value="1"/>
</dbReference>
<name>A0ABW2KWW4_9PROT</name>
<dbReference type="Pfam" id="PF00300">
    <property type="entry name" value="His_Phos_1"/>
    <property type="match status" value="1"/>
</dbReference>
<sequence length="199" mass="21460">MAGSTDGRRRGARPVEVRLVAMKRLYLLRHAKSAWDDASLEDHDRPLAPRGRRACATMAKYLGERKGGPPRLDLVLCSTARRARETLEGVLPAWPVPPETVHEAGLYLCGTDALLDRLRALPETVTAVMLVGHNPDFQELALTLAGAGDPTALAAVREKLPTGGFIALDLPDGPWADLSPRSGRLVEFTPPRSLAGSSE</sequence>
<dbReference type="InterPro" id="IPR029033">
    <property type="entry name" value="His_PPase_superfam"/>
</dbReference>
<proteinExistence type="predicted"/>
<organism evidence="1 2">
    <name type="scientific">Rhodocista pekingensis</name>
    <dbReference type="NCBI Taxonomy" id="201185"/>
    <lineage>
        <taxon>Bacteria</taxon>
        <taxon>Pseudomonadati</taxon>
        <taxon>Pseudomonadota</taxon>
        <taxon>Alphaproteobacteria</taxon>
        <taxon>Rhodospirillales</taxon>
        <taxon>Azospirillaceae</taxon>
        <taxon>Rhodocista</taxon>
    </lineage>
</organism>
<keyword evidence="2" id="KW-1185">Reference proteome</keyword>
<evidence type="ECO:0000313" key="1">
    <source>
        <dbReference type="EMBL" id="MFC7334522.1"/>
    </source>
</evidence>
<reference evidence="2" key="1">
    <citation type="journal article" date="2019" name="Int. J. Syst. Evol. Microbiol.">
        <title>The Global Catalogue of Microorganisms (GCM) 10K type strain sequencing project: providing services to taxonomists for standard genome sequencing and annotation.</title>
        <authorList>
            <consortium name="The Broad Institute Genomics Platform"/>
            <consortium name="The Broad Institute Genome Sequencing Center for Infectious Disease"/>
            <person name="Wu L."/>
            <person name="Ma J."/>
        </authorList>
    </citation>
    <scope>NUCLEOTIDE SEQUENCE [LARGE SCALE GENOMIC DNA]</scope>
    <source>
        <strain evidence="2">CGMCC 1.16275</strain>
    </source>
</reference>
<dbReference type="InterPro" id="IPR013078">
    <property type="entry name" value="His_Pase_superF_clade-1"/>
</dbReference>
<dbReference type="Gene3D" id="3.40.50.1240">
    <property type="entry name" value="Phosphoglycerate mutase-like"/>
    <property type="match status" value="1"/>
</dbReference>
<dbReference type="EMBL" id="JBHTCM010000016">
    <property type="protein sequence ID" value="MFC7334522.1"/>
    <property type="molecule type" value="Genomic_DNA"/>
</dbReference>
<accession>A0ABW2KWW4</accession>
<dbReference type="PANTHER" id="PTHR47623">
    <property type="entry name" value="OS09G0287300 PROTEIN"/>
    <property type="match status" value="1"/>
</dbReference>
<dbReference type="SMART" id="SM00855">
    <property type="entry name" value="PGAM"/>
    <property type="match status" value="1"/>
</dbReference>
<gene>
    <name evidence="1" type="ORF">ACFQPS_15240</name>
</gene>
<comment type="caution">
    <text evidence="1">The sequence shown here is derived from an EMBL/GenBank/DDBJ whole genome shotgun (WGS) entry which is preliminary data.</text>
</comment>
<dbReference type="Proteomes" id="UP001596456">
    <property type="component" value="Unassembled WGS sequence"/>
</dbReference>
<dbReference type="RefSeq" id="WP_377360072.1">
    <property type="nucleotide sequence ID" value="NZ_JBHTCM010000016.1"/>
</dbReference>
<dbReference type="SUPFAM" id="SSF53254">
    <property type="entry name" value="Phosphoglycerate mutase-like"/>
    <property type="match status" value="1"/>
</dbReference>
<evidence type="ECO:0000313" key="2">
    <source>
        <dbReference type="Proteomes" id="UP001596456"/>
    </source>
</evidence>